<dbReference type="FunFam" id="3.40.980.10:FF:000006">
    <property type="entry name" value="Molybdenum cofactor biosynthesis protein B"/>
    <property type="match status" value="1"/>
</dbReference>
<gene>
    <name evidence="8" type="ORF">F4Y42_00380</name>
</gene>
<evidence type="ECO:0000256" key="1">
    <source>
        <dbReference type="ARBA" id="ARBA00003487"/>
    </source>
</evidence>
<dbReference type="SMART" id="SM00852">
    <property type="entry name" value="MoCF_biosynth"/>
    <property type="match status" value="1"/>
</dbReference>
<dbReference type="InterPro" id="IPR008284">
    <property type="entry name" value="MoCF_biosynth_CS"/>
</dbReference>
<evidence type="ECO:0000256" key="3">
    <source>
        <dbReference type="ARBA" id="ARBA00006112"/>
    </source>
</evidence>
<comment type="caution">
    <text evidence="8">The sequence shown here is derived from an EMBL/GenBank/DDBJ whole genome shotgun (WGS) entry which is preliminary data.</text>
</comment>
<dbReference type="PANTHER" id="PTHR43232:SF2">
    <property type="entry name" value="MOLYBDENUM COFACTOR BIOSYNTHESIS PROTEIN B"/>
    <property type="match status" value="1"/>
</dbReference>
<evidence type="ECO:0000256" key="4">
    <source>
        <dbReference type="ARBA" id="ARBA00015262"/>
    </source>
</evidence>
<dbReference type="InterPro" id="IPR001453">
    <property type="entry name" value="MoaB/Mog_dom"/>
</dbReference>
<sequence length="173" mass="18695">MQNGLSSEEHRRLAEEEKGSIAFAIVTVSDTRTPETDRSGQAIRQMAEAEGHQVIASRIVPDEPEQVSAALEDFSGSGAQVIIFNGGTGVSKRDRTYDVLSQALEKELPGFGEIFRMLSYDEVGAAAMLSRATAGTYRGCAIISVPGSTNAVKLAMEKLVLPEIQHLAWEITR</sequence>
<evidence type="ECO:0000259" key="7">
    <source>
        <dbReference type="SMART" id="SM00852"/>
    </source>
</evidence>
<dbReference type="PROSITE" id="PS01078">
    <property type="entry name" value="MOCF_BIOSYNTHESIS_1"/>
    <property type="match status" value="1"/>
</dbReference>
<dbReference type="InterPro" id="IPR012245">
    <property type="entry name" value="MoaB"/>
</dbReference>
<dbReference type="Pfam" id="PF00994">
    <property type="entry name" value="MoCF_biosynth"/>
    <property type="match status" value="1"/>
</dbReference>
<evidence type="ECO:0000256" key="2">
    <source>
        <dbReference type="ARBA" id="ARBA00005046"/>
    </source>
</evidence>
<dbReference type="AlphaFoldDB" id="A0A6B0YPJ6"/>
<dbReference type="SUPFAM" id="SSF53218">
    <property type="entry name" value="Molybdenum cofactor biosynthesis proteins"/>
    <property type="match status" value="1"/>
</dbReference>
<name>A0A6B0YPJ6_9CHLR</name>
<feature type="domain" description="MoaB/Mog" evidence="7">
    <location>
        <begin position="24"/>
        <end position="167"/>
    </location>
</feature>
<organism evidence="8">
    <name type="scientific">Caldilineaceae bacterium SB0664_bin_27</name>
    <dbReference type="NCBI Taxonomy" id="2605260"/>
    <lineage>
        <taxon>Bacteria</taxon>
        <taxon>Bacillati</taxon>
        <taxon>Chloroflexota</taxon>
        <taxon>Caldilineae</taxon>
        <taxon>Caldilineales</taxon>
        <taxon>Caldilineaceae</taxon>
    </lineage>
</organism>
<comment type="pathway">
    <text evidence="2 6">Cofactor biosynthesis; molybdopterin biosynthesis.</text>
</comment>
<evidence type="ECO:0000313" key="8">
    <source>
        <dbReference type="EMBL" id="MXY91889.1"/>
    </source>
</evidence>
<proteinExistence type="inferred from homology"/>
<dbReference type="Gene3D" id="3.40.980.10">
    <property type="entry name" value="MoaB/Mog-like domain"/>
    <property type="match status" value="1"/>
</dbReference>
<comment type="similarity">
    <text evidence="3 6">Belongs to the MoaB/Mog family.</text>
</comment>
<dbReference type="EMBL" id="VXRG01000004">
    <property type="protein sequence ID" value="MXY91889.1"/>
    <property type="molecule type" value="Genomic_DNA"/>
</dbReference>
<dbReference type="GO" id="GO:0006777">
    <property type="term" value="P:Mo-molybdopterin cofactor biosynthetic process"/>
    <property type="evidence" value="ECO:0007669"/>
    <property type="project" value="UniProtKB-UniRule"/>
</dbReference>
<dbReference type="UniPathway" id="UPA00344"/>
<dbReference type="GO" id="GO:0005829">
    <property type="term" value="C:cytosol"/>
    <property type="evidence" value="ECO:0007669"/>
    <property type="project" value="TreeGrafter"/>
</dbReference>
<evidence type="ECO:0000256" key="5">
    <source>
        <dbReference type="ARBA" id="ARBA00023150"/>
    </source>
</evidence>
<dbReference type="PIRSF" id="PIRSF006443">
    <property type="entry name" value="MoaB"/>
    <property type="match status" value="1"/>
</dbReference>
<dbReference type="InterPro" id="IPR036425">
    <property type="entry name" value="MoaB/Mog-like_dom_sf"/>
</dbReference>
<keyword evidence="5 6" id="KW-0501">Molybdenum cofactor biosynthesis</keyword>
<accession>A0A6B0YPJ6</accession>
<dbReference type="NCBIfam" id="TIGR00177">
    <property type="entry name" value="molyb_syn"/>
    <property type="match status" value="1"/>
</dbReference>
<reference evidence="8" key="1">
    <citation type="submission" date="2019-09" db="EMBL/GenBank/DDBJ databases">
        <title>Characterisation of the sponge microbiome using genome-centric metagenomics.</title>
        <authorList>
            <person name="Engelberts J.P."/>
            <person name="Robbins S.J."/>
            <person name="De Goeij J.M."/>
            <person name="Aranda M."/>
            <person name="Bell S.C."/>
            <person name="Webster N.S."/>
        </authorList>
    </citation>
    <scope>NUCLEOTIDE SEQUENCE</scope>
    <source>
        <strain evidence="8">SB0664_bin_27</strain>
    </source>
</reference>
<comment type="function">
    <text evidence="1 6">May be involved in the biosynthesis of molybdopterin.</text>
</comment>
<evidence type="ECO:0000256" key="6">
    <source>
        <dbReference type="PIRNR" id="PIRNR006443"/>
    </source>
</evidence>
<protein>
    <recommendedName>
        <fullName evidence="4 6">Molybdenum cofactor biosynthesis protein B</fullName>
    </recommendedName>
</protein>
<dbReference type="CDD" id="cd00886">
    <property type="entry name" value="MogA_MoaB"/>
    <property type="match status" value="1"/>
</dbReference>
<dbReference type="PANTHER" id="PTHR43232">
    <property type="entry name" value="MOLYBDENUM COFACTOR BIOSYNTHESIS PROTEIN B"/>
    <property type="match status" value="1"/>
</dbReference>